<dbReference type="PANTHER" id="PTHR43280">
    <property type="entry name" value="ARAC-FAMILY TRANSCRIPTIONAL REGULATOR"/>
    <property type="match status" value="1"/>
</dbReference>
<accession>A0A939G6K7</accession>
<evidence type="ECO:0000259" key="5">
    <source>
        <dbReference type="PROSITE" id="PS01124"/>
    </source>
</evidence>
<dbReference type="InterPro" id="IPR018060">
    <property type="entry name" value="HTH_AraC"/>
</dbReference>
<evidence type="ECO:0000313" key="7">
    <source>
        <dbReference type="Proteomes" id="UP000664795"/>
    </source>
</evidence>
<feature type="domain" description="HTH araC/xylS-type" evidence="5">
    <location>
        <begin position="280"/>
        <end position="384"/>
    </location>
</feature>
<feature type="transmembrane region" description="Helical" evidence="4">
    <location>
        <begin position="39"/>
        <end position="69"/>
    </location>
</feature>
<evidence type="ECO:0000313" key="6">
    <source>
        <dbReference type="EMBL" id="MBO0931559.1"/>
    </source>
</evidence>
<dbReference type="GO" id="GO:0003700">
    <property type="term" value="F:DNA-binding transcription factor activity"/>
    <property type="evidence" value="ECO:0007669"/>
    <property type="project" value="InterPro"/>
</dbReference>
<feature type="transmembrane region" description="Helical" evidence="4">
    <location>
        <begin position="159"/>
        <end position="179"/>
    </location>
</feature>
<keyword evidence="7" id="KW-1185">Reference proteome</keyword>
<keyword evidence="4" id="KW-0812">Transmembrane</keyword>
<dbReference type="InterPro" id="IPR018062">
    <property type="entry name" value="HTH_AraC-typ_CS"/>
</dbReference>
<gene>
    <name evidence="6" type="ORF">J2I48_11165</name>
</gene>
<dbReference type="InterPro" id="IPR020449">
    <property type="entry name" value="Tscrpt_reg_AraC-type_HTH"/>
</dbReference>
<dbReference type="PRINTS" id="PR00032">
    <property type="entry name" value="HTHARAC"/>
</dbReference>
<keyword evidence="2" id="KW-0238">DNA-binding</keyword>
<feature type="transmembrane region" description="Helical" evidence="4">
    <location>
        <begin position="6"/>
        <end position="27"/>
    </location>
</feature>
<dbReference type="InterPro" id="IPR009057">
    <property type="entry name" value="Homeodomain-like_sf"/>
</dbReference>
<keyword evidence="1" id="KW-0805">Transcription regulation</keyword>
<comment type="caution">
    <text evidence="6">The sequence shown here is derived from an EMBL/GenBank/DDBJ whole genome shotgun (WGS) entry which is preliminary data.</text>
</comment>
<dbReference type="GO" id="GO:0043565">
    <property type="term" value="F:sequence-specific DNA binding"/>
    <property type="evidence" value="ECO:0007669"/>
    <property type="project" value="InterPro"/>
</dbReference>
<dbReference type="Proteomes" id="UP000664795">
    <property type="component" value="Unassembled WGS sequence"/>
</dbReference>
<dbReference type="Gene3D" id="1.10.10.60">
    <property type="entry name" value="Homeodomain-like"/>
    <property type="match status" value="2"/>
</dbReference>
<dbReference type="PANTHER" id="PTHR43280:SF29">
    <property type="entry name" value="ARAC-FAMILY TRANSCRIPTIONAL REGULATOR"/>
    <property type="match status" value="1"/>
</dbReference>
<dbReference type="PROSITE" id="PS00041">
    <property type="entry name" value="HTH_ARAC_FAMILY_1"/>
    <property type="match status" value="1"/>
</dbReference>
<feature type="transmembrane region" description="Helical" evidence="4">
    <location>
        <begin position="75"/>
        <end position="91"/>
    </location>
</feature>
<evidence type="ECO:0000256" key="3">
    <source>
        <dbReference type="ARBA" id="ARBA00023163"/>
    </source>
</evidence>
<feature type="transmembrane region" description="Helical" evidence="4">
    <location>
        <begin position="224"/>
        <end position="243"/>
    </location>
</feature>
<protein>
    <submittedName>
        <fullName evidence="6">AraC family transcriptional regulator</fullName>
    </submittedName>
</protein>
<dbReference type="SUPFAM" id="SSF46689">
    <property type="entry name" value="Homeodomain-like"/>
    <property type="match status" value="1"/>
</dbReference>
<dbReference type="Pfam" id="PF12833">
    <property type="entry name" value="HTH_18"/>
    <property type="match status" value="1"/>
</dbReference>
<keyword evidence="4" id="KW-0472">Membrane</keyword>
<keyword evidence="4" id="KW-1133">Transmembrane helix</keyword>
<dbReference type="SMART" id="SM00342">
    <property type="entry name" value="HTH_ARAC"/>
    <property type="match status" value="1"/>
</dbReference>
<organism evidence="6 7">
    <name type="scientific">Fibrella aquatilis</name>
    <dbReference type="NCBI Taxonomy" id="2817059"/>
    <lineage>
        <taxon>Bacteria</taxon>
        <taxon>Pseudomonadati</taxon>
        <taxon>Bacteroidota</taxon>
        <taxon>Cytophagia</taxon>
        <taxon>Cytophagales</taxon>
        <taxon>Spirosomataceae</taxon>
        <taxon>Fibrella</taxon>
    </lineage>
</organism>
<dbReference type="EMBL" id="JAFMYU010000007">
    <property type="protein sequence ID" value="MBO0931559.1"/>
    <property type="molecule type" value="Genomic_DNA"/>
</dbReference>
<evidence type="ECO:0000256" key="2">
    <source>
        <dbReference type="ARBA" id="ARBA00023125"/>
    </source>
</evidence>
<name>A0A939G6K7_9BACT</name>
<keyword evidence="3" id="KW-0804">Transcription</keyword>
<dbReference type="PROSITE" id="PS01124">
    <property type="entry name" value="HTH_ARAC_FAMILY_2"/>
    <property type="match status" value="1"/>
</dbReference>
<evidence type="ECO:0000256" key="4">
    <source>
        <dbReference type="SAM" id="Phobius"/>
    </source>
</evidence>
<dbReference type="RefSeq" id="WP_207335523.1">
    <property type="nucleotide sequence ID" value="NZ_JAFMYU010000007.1"/>
</dbReference>
<sequence length="388" mass="44765">MDPTHDFWSVVILLGVVQGFFLAINCFSISRRGQPAHTLLGWLLVSVCLTVVEVLLCYSDTIASVPYLIGFSEPFNFVFPPLFYFYTVALARPNFRWKASFNWAFLPALLHAIYLIPFVAQSNTWLLQTVEIAYRRATQTDAVFRDLWWASSYKPFYQVFKYLLASYQIGYLLLTLRLISQLKQKDEATKISLEWVRQLCLSFLLVIVVYAVLTFYYQSDVGDVYIATCVSLVFFTMSFRLISQSKILARQAMNDGTATLPRVKYEKTALDEQTSIQTLNRLLNYMEREKPYRQNNLTLSVLASQLATAPHHLSQVINQYCSQNFFDFINAYRVQEIQSKLVVPQYSHIKIEEIAYESGFNSKSAFNAAFKKMTQQTPSQYRKTGVRG</sequence>
<feature type="transmembrane region" description="Helical" evidence="4">
    <location>
        <begin position="103"/>
        <end position="120"/>
    </location>
</feature>
<dbReference type="AlphaFoldDB" id="A0A939G6K7"/>
<reference evidence="6 7" key="1">
    <citation type="submission" date="2021-03" db="EMBL/GenBank/DDBJ databases">
        <title>Fibrella sp. HMF5036 genome sequencing and assembly.</title>
        <authorList>
            <person name="Kang H."/>
            <person name="Kim H."/>
            <person name="Bae S."/>
            <person name="Joh K."/>
        </authorList>
    </citation>
    <scope>NUCLEOTIDE SEQUENCE [LARGE SCALE GENOMIC DNA]</scope>
    <source>
        <strain evidence="6 7">HMF5036</strain>
    </source>
</reference>
<feature type="transmembrane region" description="Helical" evidence="4">
    <location>
        <begin position="199"/>
        <end position="218"/>
    </location>
</feature>
<evidence type="ECO:0000256" key="1">
    <source>
        <dbReference type="ARBA" id="ARBA00023015"/>
    </source>
</evidence>
<proteinExistence type="predicted"/>